<dbReference type="SUPFAM" id="SSF47323">
    <property type="entry name" value="Anticodon-binding domain of a subclass of class I aminoacyl-tRNA synthetases"/>
    <property type="match status" value="1"/>
</dbReference>
<dbReference type="eggNOG" id="KOG0433">
    <property type="taxonomic scope" value="Eukaryota"/>
</dbReference>
<dbReference type="PANTHER" id="PTHR42765:SF1">
    <property type="entry name" value="ISOLEUCINE--TRNA LIGASE, MITOCHONDRIAL"/>
    <property type="match status" value="1"/>
</dbReference>
<evidence type="ECO:0000259" key="11">
    <source>
        <dbReference type="Pfam" id="PF08264"/>
    </source>
</evidence>
<dbReference type="GO" id="GO:0004822">
    <property type="term" value="F:isoleucine-tRNA ligase activity"/>
    <property type="evidence" value="ECO:0007669"/>
    <property type="project" value="UniProtKB-EC"/>
</dbReference>
<evidence type="ECO:0000313" key="12">
    <source>
        <dbReference type="EMBL" id="EDV40740.1"/>
    </source>
</evidence>
<evidence type="ECO:0000256" key="8">
    <source>
        <dbReference type="ARBA" id="ARBA00032665"/>
    </source>
</evidence>
<keyword evidence="13" id="KW-1185">Reference proteome</keyword>
<dbReference type="InterPro" id="IPR013155">
    <property type="entry name" value="M/V/L/I-tRNA-synth_anticd-bd"/>
</dbReference>
<keyword evidence="5 9" id="KW-0067">ATP-binding</keyword>
<evidence type="ECO:0000256" key="9">
    <source>
        <dbReference type="RuleBase" id="RU363035"/>
    </source>
</evidence>
<dbReference type="NCBIfam" id="TIGR00392">
    <property type="entry name" value="ileS"/>
    <property type="match status" value="1"/>
</dbReference>
<evidence type="ECO:0000256" key="1">
    <source>
        <dbReference type="ARBA" id="ARBA00005594"/>
    </source>
</evidence>
<dbReference type="EC" id="6.1.1.5" evidence="2"/>
<reference evidence="12 13" key="1">
    <citation type="journal article" date="2007" name="Nature">
        <title>Evolution of genes and genomes on the Drosophila phylogeny.</title>
        <authorList>
            <consortium name="Drosophila 12 Genomes Consortium"/>
            <person name="Clark A.G."/>
            <person name="Eisen M.B."/>
            <person name="Smith D.R."/>
            <person name="Bergman C.M."/>
            <person name="Oliver B."/>
            <person name="Markow T.A."/>
            <person name="Kaufman T.C."/>
            <person name="Kellis M."/>
            <person name="Gelbart W."/>
            <person name="Iyer V.N."/>
            <person name="Pollard D.A."/>
            <person name="Sackton T.B."/>
            <person name="Larracuente A.M."/>
            <person name="Singh N.D."/>
            <person name="Abad J.P."/>
            <person name="Abt D.N."/>
            <person name="Adryan B."/>
            <person name="Aguade M."/>
            <person name="Akashi H."/>
            <person name="Anderson W.W."/>
            <person name="Aquadro C.F."/>
            <person name="Ardell D.H."/>
            <person name="Arguello R."/>
            <person name="Artieri C.G."/>
            <person name="Barbash D.A."/>
            <person name="Barker D."/>
            <person name="Barsanti P."/>
            <person name="Batterham P."/>
            <person name="Batzoglou S."/>
            <person name="Begun D."/>
            <person name="Bhutkar A."/>
            <person name="Blanco E."/>
            <person name="Bosak S.A."/>
            <person name="Bradley R.K."/>
            <person name="Brand A.D."/>
            <person name="Brent M.R."/>
            <person name="Brooks A.N."/>
            <person name="Brown R.H."/>
            <person name="Butlin R.K."/>
            <person name="Caggese C."/>
            <person name="Calvi B.R."/>
            <person name="Bernardo de Carvalho A."/>
            <person name="Caspi A."/>
            <person name="Castrezana S."/>
            <person name="Celniker S.E."/>
            <person name="Chang J.L."/>
            <person name="Chapple C."/>
            <person name="Chatterji S."/>
            <person name="Chinwalla A."/>
            <person name="Civetta A."/>
            <person name="Clifton S.W."/>
            <person name="Comeron J.M."/>
            <person name="Costello J.C."/>
            <person name="Coyne J.A."/>
            <person name="Daub J."/>
            <person name="David R.G."/>
            <person name="Delcher A.L."/>
            <person name="Delehaunty K."/>
            <person name="Do C.B."/>
            <person name="Ebling H."/>
            <person name="Edwards K."/>
            <person name="Eickbush T."/>
            <person name="Evans J.D."/>
            <person name="Filipski A."/>
            <person name="Findeiss S."/>
            <person name="Freyhult E."/>
            <person name="Fulton L."/>
            <person name="Fulton R."/>
            <person name="Garcia A.C."/>
            <person name="Gardiner A."/>
            <person name="Garfield D.A."/>
            <person name="Garvin B.E."/>
            <person name="Gibson G."/>
            <person name="Gilbert D."/>
            <person name="Gnerre S."/>
            <person name="Godfrey J."/>
            <person name="Good R."/>
            <person name="Gotea V."/>
            <person name="Gravely B."/>
            <person name="Greenberg A.J."/>
            <person name="Griffiths-Jones S."/>
            <person name="Gross S."/>
            <person name="Guigo R."/>
            <person name="Gustafson E.A."/>
            <person name="Haerty W."/>
            <person name="Hahn M.W."/>
            <person name="Halligan D.L."/>
            <person name="Halpern A.L."/>
            <person name="Halter G.M."/>
            <person name="Han M.V."/>
            <person name="Heger A."/>
            <person name="Hillier L."/>
            <person name="Hinrichs A.S."/>
            <person name="Holmes I."/>
            <person name="Hoskins R.A."/>
            <person name="Hubisz M.J."/>
            <person name="Hultmark D."/>
            <person name="Huntley M.A."/>
            <person name="Jaffe D.B."/>
            <person name="Jagadeeshan S."/>
            <person name="Jeck W.R."/>
            <person name="Johnson J."/>
            <person name="Jones C.D."/>
            <person name="Jordan W.C."/>
            <person name="Karpen G.H."/>
            <person name="Kataoka E."/>
            <person name="Keightley P.D."/>
            <person name="Kheradpour P."/>
            <person name="Kirkness E.F."/>
            <person name="Koerich L.B."/>
            <person name="Kristiansen K."/>
            <person name="Kudrna D."/>
            <person name="Kulathinal R.J."/>
            <person name="Kumar S."/>
            <person name="Kwok R."/>
            <person name="Lander E."/>
            <person name="Langley C.H."/>
            <person name="Lapoint R."/>
            <person name="Lazzaro B.P."/>
            <person name="Lee S.J."/>
            <person name="Levesque L."/>
            <person name="Li R."/>
            <person name="Lin C.F."/>
            <person name="Lin M.F."/>
            <person name="Lindblad-Toh K."/>
            <person name="Llopart A."/>
            <person name="Long M."/>
            <person name="Low L."/>
            <person name="Lozovsky E."/>
            <person name="Lu J."/>
            <person name="Luo M."/>
            <person name="Machado C.A."/>
            <person name="Makalowski W."/>
            <person name="Marzo M."/>
            <person name="Matsuda M."/>
            <person name="Matzkin L."/>
            <person name="McAllister B."/>
            <person name="McBride C.S."/>
            <person name="McKernan B."/>
            <person name="McKernan K."/>
            <person name="Mendez-Lago M."/>
            <person name="Minx P."/>
            <person name="Mollenhauer M.U."/>
            <person name="Montooth K."/>
            <person name="Mount S.M."/>
            <person name="Mu X."/>
            <person name="Myers E."/>
            <person name="Negre B."/>
            <person name="Newfeld S."/>
            <person name="Nielsen R."/>
            <person name="Noor M.A."/>
            <person name="O'Grady P."/>
            <person name="Pachter L."/>
            <person name="Papaceit M."/>
            <person name="Parisi M.J."/>
            <person name="Parisi M."/>
            <person name="Parts L."/>
            <person name="Pedersen J.S."/>
            <person name="Pesole G."/>
            <person name="Phillippy A.M."/>
            <person name="Ponting C.P."/>
            <person name="Pop M."/>
            <person name="Porcelli D."/>
            <person name="Powell J.R."/>
            <person name="Prohaska S."/>
            <person name="Pruitt K."/>
            <person name="Puig M."/>
            <person name="Quesneville H."/>
            <person name="Ram K.R."/>
            <person name="Rand D."/>
            <person name="Rasmussen M.D."/>
            <person name="Reed L.K."/>
            <person name="Reenan R."/>
            <person name="Reily A."/>
            <person name="Remington K.A."/>
            <person name="Rieger T.T."/>
            <person name="Ritchie M.G."/>
            <person name="Robin C."/>
            <person name="Rogers Y.H."/>
            <person name="Rohde C."/>
            <person name="Rozas J."/>
            <person name="Rubenfield M.J."/>
            <person name="Ruiz A."/>
            <person name="Russo S."/>
            <person name="Salzberg S.L."/>
            <person name="Sanchez-Gracia A."/>
            <person name="Saranga D.J."/>
            <person name="Sato H."/>
            <person name="Schaeffer S.W."/>
            <person name="Schatz M.C."/>
            <person name="Schlenke T."/>
            <person name="Schwartz R."/>
            <person name="Segarra C."/>
            <person name="Singh R.S."/>
            <person name="Sirot L."/>
            <person name="Sirota M."/>
            <person name="Sisneros N.B."/>
            <person name="Smith C.D."/>
            <person name="Smith T.F."/>
            <person name="Spieth J."/>
            <person name="Stage D.E."/>
            <person name="Stark A."/>
            <person name="Stephan W."/>
            <person name="Strausberg R.L."/>
            <person name="Strempel S."/>
            <person name="Sturgill D."/>
            <person name="Sutton G."/>
            <person name="Sutton G.G."/>
            <person name="Tao W."/>
            <person name="Teichmann S."/>
            <person name="Tobari Y.N."/>
            <person name="Tomimura Y."/>
            <person name="Tsolas J.M."/>
            <person name="Valente V.L."/>
            <person name="Venter E."/>
            <person name="Venter J.C."/>
            <person name="Vicario S."/>
            <person name="Vieira F.G."/>
            <person name="Vilella A.J."/>
            <person name="Villasante A."/>
            <person name="Walenz B."/>
            <person name="Wang J."/>
            <person name="Wasserman M."/>
            <person name="Watts T."/>
            <person name="Wilson D."/>
            <person name="Wilson R.K."/>
            <person name="Wing R.A."/>
            <person name="Wolfner M.F."/>
            <person name="Wong A."/>
            <person name="Wong G.K."/>
            <person name="Wu C.I."/>
            <person name="Wu G."/>
            <person name="Yamamoto D."/>
            <person name="Yang H.P."/>
            <person name="Yang S.P."/>
            <person name="Yorke J.A."/>
            <person name="Yoshida K."/>
            <person name="Zdobnov E."/>
            <person name="Zhang P."/>
            <person name="Zhang Y."/>
            <person name="Zimin A.V."/>
            <person name="Baldwin J."/>
            <person name="Abdouelleil A."/>
            <person name="Abdulkadir J."/>
            <person name="Abebe A."/>
            <person name="Abera B."/>
            <person name="Abreu J."/>
            <person name="Acer S.C."/>
            <person name="Aftuck L."/>
            <person name="Alexander A."/>
            <person name="An P."/>
            <person name="Anderson E."/>
            <person name="Anderson S."/>
            <person name="Arachi H."/>
            <person name="Azer M."/>
            <person name="Bachantsang P."/>
            <person name="Barry A."/>
            <person name="Bayul T."/>
            <person name="Berlin A."/>
            <person name="Bessette D."/>
            <person name="Bloom T."/>
            <person name="Blye J."/>
            <person name="Boguslavskiy L."/>
            <person name="Bonnet C."/>
            <person name="Boukhgalter B."/>
            <person name="Bourzgui I."/>
            <person name="Brown A."/>
            <person name="Cahill P."/>
            <person name="Channer S."/>
            <person name="Cheshatsang Y."/>
            <person name="Chuda L."/>
            <person name="Citroen M."/>
            <person name="Collymore A."/>
            <person name="Cooke P."/>
            <person name="Costello M."/>
            <person name="D'Aco K."/>
            <person name="Daza R."/>
            <person name="De Haan G."/>
            <person name="DeGray S."/>
            <person name="DeMaso C."/>
            <person name="Dhargay N."/>
            <person name="Dooley K."/>
            <person name="Dooley E."/>
            <person name="Doricent M."/>
            <person name="Dorje P."/>
            <person name="Dorjee K."/>
            <person name="Dupes A."/>
            <person name="Elong R."/>
            <person name="Falk J."/>
            <person name="Farina A."/>
            <person name="Faro S."/>
            <person name="Ferguson D."/>
            <person name="Fisher S."/>
            <person name="Foley C.D."/>
            <person name="Franke A."/>
            <person name="Friedrich D."/>
            <person name="Gadbois L."/>
            <person name="Gearin G."/>
            <person name="Gearin C.R."/>
            <person name="Giannoukos G."/>
            <person name="Goode T."/>
            <person name="Graham J."/>
            <person name="Grandbois E."/>
            <person name="Grewal S."/>
            <person name="Gyaltsen K."/>
            <person name="Hafez N."/>
            <person name="Hagos B."/>
            <person name="Hall J."/>
            <person name="Henson C."/>
            <person name="Hollinger A."/>
            <person name="Honan T."/>
            <person name="Huard M.D."/>
            <person name="Hughes L."/>
            <person name="Hurhula B."/>
            <person name="Husby M.E."/>
            <person name="Kamat A."/>
            <person name="Kanga B."/>
            <person name="Kashin S."/>
            <person name="Khazanovich D."/>
            <person name="Kisner P."/>
            <person name="Lance K."/>
            <person name="Lara M."/>
            <person name="Lee W."/>
            <person name="Lennon N."/>
            <person name="Letendre F."/>
            <person name="LeVine R."/>
            <person name="Lipovsky A."/>
            <person name="Liu X."/>
            <person name="Liu J."/>
            <person name="Liu S."/>
            <person name="Lokyitsang T."/>
            <person name="Lokyitsang Y."/>
            <person name="Lubonja R."/>
            <person name="Lui A."/>
            <person name="MacDonald P."/>
            <person name="Magnisalis V."/>
            <person name="Maru K."/>
            <person name="Matthews C."/>
            <person name="McCusker W."/>
            <person name="McDonough S."/>
            <person name="Mehta T."/>
            <person name="Meldrim J."/>
            <person name="Meneus L."/>
            <person name="Mihai O."/>
            <person name="Mihalev A."/>
            <person name="Mihova T."/>
            <person name="Mittelman R."/>
            <person name="Mlenga V."/>
            <person name="Montmayeur A."/>
            <person name="Mulrain L."/>
            <person name="Navidi A."/>
            <person name="Naylor J."/>
            <person name="Negash T."/>
            <person name="Nguyen T."/>
            <person name="Nguyen N."/>
            <person name="Nicol R."/>
            <person name="Norbu C."/>
            <person name="Norbu N."/>
            <person name="Novod N."/>
            <person name="O'Neill B."/>
            <person name="Osman S."/>
            <person name="Markiewicz E."/>
            <person name="Oyono O.L."/>
            <person name="Patti C."/>
            <person name="Phunkhang P."/>
            <person name="Pierre F."/>
            <person name="Priest M."/>
            <person name="Raghuraman S."/>
            <person name="Rege F."/>
            <person name="Reyes R."/>
            <person name="Rise C."/>
            <person name="Rogov P."/>
            <person name="Ross K."/>
            <person name="Ryan E."/>
            <person name="Settipalli S."/>
            <person name="Shea T."/>
            <person name="Sherpa N."/>
            <person name="Shi L."/>
            <person name="Shih D."/>
            <person name="Sparrow T."/>
            <person name="Spaulding J."/>
            <person name="Stalker J."/>
            <person name="Stange-Thomann N."/>
            <person name="Stavropoulos S."/>
            <person name="Stone C."/>
            <person name="Strader C."/>
            <person name="Tesfaye S."/>
            <person name="Thomson T."/>
            <person name="Thoulutsang Y."/>
            <person name="Thoulutsang D."/>
            <person name="Topham K."/>
            <person name="Topping I."/>
            <person name="Tsamla T."/>
            <person name="Vassiliev H."/>
            <person name="Vo A."/>
            <person name="Wangchuk T."/>
            <person name="Wangdi T."/>
            <person name="Weiand M."/>
            <person name="Wilkinson J."/>
            <person name="Wilson A."/>
            <person name="Yadav S."/>
            <person name="Young G."/>
            <person name="Yu Q."/>
            <person name="Zembek L."/>
            <person name="Zhong D."/>
            <person name="Zimmer A."/>
            <person name="Zwirko Z."/>
            <person name="Jaffe D.B."/>
            <person name="Alvarez P."/>
            <person name="Brockman W."/>
            <person name="Butler J."/>
            <person name="Chin C."/>
            <person name="Gnerre S."/>
            <person name="Grabherr M."/>
            <person name="Kleber M."/>
            <person name="Mauceli E."/>
            <person name="MacCallum I."/>
        </authorList>
    </citation>
    <scope>NUCLEOTIDE SEQUENCE [LARGE SCALE GENOMIC DNA]</scope>
    <source>
        <strain evidence="13">Tucson 14024-0371.13</strain>
    </source>
</reference>
<dbReference type="Gene3D" id="1.10.730.20">
    <property type="match status" value="1"/>
</dbReference>
<dbReference type="FunFam" id="3.40.50.620:FF:000360">
    <property type="entry name" value="Isoleucyl-tRNA synthetase, mitochondrial"/>
    <property type="match status" value="1"/>
</dbReference>
<evidence type="ECO:0000256" key="4">
    <source>
        <dbReference type="ARBA" id="ARBA00022741"/>
    </source>
</evidence>
<dbReference type="InterPro" id="IPR009008">
    <property type="entry name" value="Val/Leu/Ile-tRNA-synth_edit"/>
</dbReference>
<dbReference type="GO" id="GO:0005524">
    <property type="term" value="F:ATP binding"/>
    <property type="evidence" value="ECO:0007669"/>
    <property type="project" value="UniProtKB-KW"/>
</dbReference>
<dbReference type="InterPro" id="IPR001412">
    <property type="entry name" value="aa-tRNA-synth_I_CS"/>
</dbReference>
<proteinExistence type="inferred from homology"/>
<evidence type="ECO:0000256" key="5">
    <source>
        <dbReference type="ARBA" id="ARBA00022840"/>
    </source>
</evidence>
<dbReference type="EMBL" id="CH902618">
    <property type="protein sequence ID" value="EDV40740.1"/>
    <property type="molecule type" value="Genomic_DNA"/>
</dbReference>
<dbReference type="GO" id="GO:0032543">
    <property type="term" value="P:mitochondrial translation"/>
    <property type="evidence" value="ECO:0007669"/>
    <property type="project" value="TreeGrafter"/>
</dbReference>
<dbReference type="GO" id="GO:0000049">
    <property type="term" value="F:tRNA binding"/>
    <property type="evidence" value="ECO:0007669"/>
    <property type="project" value="InterPro"/>
</dbReference>
<keyword evidence="6 9" id="KW-0648">Protein biosynthesis</keyword>
<dbReference type="Pfam" id="PF00133">
    <property type="entry name" value="tRNA-synt_1"/>
    <property type="match status" value="1"/>
</dbReference>
<dbReference type="SUPFAM" id="SSF50677">
    <property type="entry name" value="ValRS/IleRS/LeuRS editing domain"/>
    <property type="match status" value="1"/>
</dbReference>
<dbReference type="FunFam" id="3.90.740.10:FF:000009">
    <property type="entry name" value="Isoleucyl-tRNA synthetase 2, mitochondrial"/>
    <property type="match status" value="1"/>
</dbReference>
<dbReference type="InterPro" id="IPR014729">
    <property type="entry name" value="Rossmann-like_a/b/a_fold"/>
</dbReference>
<evidence type="ECO:0000256" key="7">
    <source>
        <dbReference type="ARBA" id="ARBA00023146"/>
    </source>
</evidence>
<dbReference type="HOGENOM" id="CLU_001493_7_2_1"/>
<dbReference type="Proteomes" id="UP000007801">
    <property type="component" value="Unassembled WGS sequence"/>
</dbReference>
<dbReference type="CDD" id="cd07960">
    <property type="entry name" value="Anticodon_Ia_Ile_BEm"/>
    <property type="match status" value="1"/>
</dbReference>
<dbReference type="GO" id="GO:0006428">
    <property type="term" value="P:isoleucyl-tRNA aminoacylation"/>
    <property type="evidence" value="ECO:0007669"/>
    <property type="project" value="InterPro"/>
</dbReference>
<dbReference type="Gene3D" id="3.40.50.620">
    <property type="entry name" value="HUPs"/>
    <property type="match status" value="2"/>
</dbReference>
<dbReference type="Gene3D" id="3.90.740.10">
    <property type="entry name" value="Valyl/Leucyl/Isoleucyl-tRNA synthetase, editing domain"/>
    <property type="match status" value="1"/>
</dbReference>
<evidence type="ECO:0000256" key="2">
    <source>
        <dbReference type="ARBA" id="ARBA00013165"/>
    </source>
</evidence>
<feature type="domain" description="Methionyl/Valyl/Leucyl/Isoleucyl-tRNA synthetase anticodon-binding" evidence="11">
    <location>
        <begin position="713"/>
        <end position="847"/>
    </location>
</feature>
<dbReference type="KEGG" id="dan:6506406"/>
<dbReference type="InterPro" id="IPR009080">
    <property type="entry name" value="tRNAsynth_Ia_anticodon-bd"/>
</dbReference>
<dbReference type="GO" id="GO:0005739">
    <property type="term" value="C:mitochondrion"/>
    <property type="evidence" value="ECO:0007669"/>
    <property type="project" value="TreeGrafter"/>
</dbReference>
<dbReference type="CTD" id="39762"/>
<feature type="domain" description="Aminoacyl-tRNA synthetase class Ia" evidence="10">
    <location>
        <begin position="63"/>
        <end position="661"/>
    </location>
</feature>
<dbReference type="PRINTS" id="PR00984">
    <property type="entry name" value="TRNASYNTHILE"/>
</dbReference>
<gene>
    <name evidence="12" type="primary">Dana\GF23767</name>
    <name evidence="12" type="synonym">dana_GLEANR_8542</name>
    <name evidence="12" type="ORF">GF23767</name>
</gene>
<dbReference type="InterPro" id="IPR002301">
    <property type="entry name" value="Ile-tRNA-ligase"/>
</dbReference>
<organism evidence="12 13">
    <name type="scientific">Drosophila ananassae</name>
    <name type="common">Fruit fly</name>
    <dbReference type="NCBI Taxonomy" id="7217"/>
    <lineage>
        <taxon>Eukaryota</taxon>
        <taxon>Metazoa</taxon>
        <taxon>Ecdysozoa</taxon>
        <taxon>Arthropoda</taxon>
        <taxon>Hexapoda</taxon>
        <taxon>Insecta</taxon>
        <taxon>Pterygota</taxon>
        <taxon>Neoptera</taxon>
        <taxon>Endopterygota</taxon>
        <taxon>Diptera</taxon>
        <taxon>Brachycera</taxon>
        <taxon>Muscomorpha</taxon>
        <taxon>Ephydroidea</taxon>
        <taxon>Drosophilidae</taxon>
        <taxon>Drosophila</taxon>
        <taxon>Sophophora</taxon>
    </lineage>
</organism>
<dbReference type="GO" id="GO:0002161">
    <property type="term" value="F:aminoacyl-tRNA deacylase activity"/>
    <property type="evidence" value="ECO:0007669"/>
    <property type="project" value="InterPro"/>
</dbReference>
<dbReference type="FunCoup" id="B3M624">
    <property type="interactions" value="1556"/>
</dbReference>
<dbReference type="InParanoid" id="B3M624"/>
<keyword evidence="7 9" id="KW-0030">Aminoacyl-tRNA synthetase</keyword>
<dbReference type="InterPro" id="IPR050081">
    <property type="entry name" value="Ile-tRNA_ligase"/>
</dbReference>
<evidence type="ECO:0000313" key="13">
    <source>
        <dbReference type="Proteomes" id="UP000007801"/>
    </source>
</evidence>
<dbReference type="OMA" id="HCWRCKT"/>
<dbReference type="OrthoDB" id="10264412at2759"/>
<name>B3M624_DROAN</name>
<dbReference type="PANTHER" id="PTHR42765">
    <property type="entry name" value="SOLEUCYL-TRNA SYNTHETASE"/>
    <property type="match status" value="1"/>
</dbReference>
<dbReference type="GeneID" id="6506406"/>
<dbReference type="InterPro" id="IPR002300">
    <property type="entry name" value="aa-tRNA-synth_Ia"/>
</dbReference>
<dbReference type="STRING" id="7217.B3M624"/>
<dbReference type="AlphaFoldDB" id="B3M624"/>
<protein>
    <recommendedName>
        <fullName evidence="2">isoleucine--tRNA ligase</fullName>
        <ecNumber evidence="2">6.1.1.5</ecNumber>
    </recommendedName>
    <alternativeName>
        <fullName evidence="8">Isoleucyl-tRNA synthetase</fullName>
    </alternativeName>
</protein>
<dbReference type="Pfam" id="PF08264">
    <property type="entry name" value="Anticodon_1"/>
    <property type="match status" value="1"/>
</dbReference>
<dbReference type="PhylomeDB" id="B3M624"/>
<accession>B3M624</accession>
<dbReference type="SUPFAM" id="SSF52374">
    <property type="entry name" value="Nucleotidylyl transferase"/>
    <property type="match status" value="1"/>
</dbReference>
<comment type="similarity">
    <text evidence="1 9">Belongs to the class-I aminoacyl-tRNA synthetase family.</text>
</comment>
<dbReference type="InterPro" id="IPR033708">
    <property type="entry name" value="Anticodon_Ile_BEm"/>
</dbReference>
<dbReference type="Gene3D" id="1.10.10.830">
    <property type="entry name" value="Ile-tRNA synthetase CP2 domain-like"/>
    <property type="match status" value="1"/>
</dbReference>
<evidence type="ECO:0000256" key="3">
    <source>
        <dbReference type="ARBA" id="ARBA00022598"/>
    </source>
</evidence>
<dbReference type="PROSITE" id="PS00178">
    <property type="entry name" value="AA_TRNA_LIGASE_I"/>
    <property type="match status" value="1"/>
</dbReference>
<sequence>MFRVLRFRPANRFYSVKTAQKDVKKYTDTINLPKTKFPNRLTAAKREEQERLILEKKIAVSYQYQQEQLGEKDKPTFVLHDGPPYANGQLHMGHAVNKILKDITLRQRVAHGQQVNYVPGWDCHGLPIELKATSAAAGQNALEIRQKSRSFALEAIESQKKEFSSWGVLANWQKNDIYMTFQPEFIENQLNLFYKLYEKGLVYRDLKPVYWSPSSRTALAEAELEYDPKHISPSVYVRFPINPNGLDLKEKDTRLYALVWTTTPWTLPSNQAICYNSSLEYALVRLSEHDQDELYLIASALLADFEENTKITCEVVQTLKGSSLGDLTYNHLIDKEQGDLPFYDASHVQDSKGTGLVHTAPAHGPDDFLVSLARKIPVKCLVNEEGVYTNDAPSFLVGKSVLKQGNPLVLEHITNNVVHSSTLEHSYPIDWRTKKPVIIRASEQWFINTEKLKSSAADALEKVEIYPRANAEASKKALLTQLQKRPYWCISRQRAWGVPIPVLYCRTTGKVVLNADLIQHFCRELRKEGSMDFWWAKSLEELLPTEILNKLGYKVVDLVKGSDILDIWFDSGSTWSAVLNKDKVADLYLEGYDQFTGWFQSSLLMSIAARDCAPYKALFVHGFTVDEKGYKMSKSLGNVISPKQITKKYGTDVLRWWVASHGTQHMSITVSEKLLQQAAENLSKVRATLRYLNGAIGERRQNQENIQDSSFLNRYLLSQLVDFDAEITKLYNAYEYNRVVASIQNFLANQVSAVYVHLIKDRLYCGDERELLAIRQTLTHCYEELCKSLWPIVPFMVEESWSYYDPTGAAFHQQSVTAKSQWQDEIANEVVASALEVKKIINQQAGDVNSWHIDAILKVGNEKQLKLLQELHPIGKPRSNSELCEILQVGSVTLLQSEDQDLQVSVKTLQTPLCPRCRRYSLDNAEQETCHRCSLVMTARN</sequence>
<evidence type="ECO:0000256" key="6">
    <source>
        <dbReference type="ARBA" id="ARBA00022917"/>
    </source>
</evidence>
<evidence type="ECO:0000259" key="10">
    <source>
        <dbReference type="Pfam" id="PF00133"/>
    </source>
</evidence>
<keyword evidence="4 9" id="KW-0547">Nucleotide-binding</keyword>
<keyword evidence="3 9" id="KW-0436">Ligase</keyword>